<dbReference type="Gene3D" id="3.90.220.20">
    <property type="entry name" value="DNA methylase specificity domains"/>
    <property type="match status" value="2"/>
</dbReference>
<dbReference type="Pfam" id="PF01420">
    <property type="entry name" value="Methylase_S"/>
    <property type="match status" value="1"/>
</dbReference>
<proteinExistence type="inferred from homology"/>
<dbReference type="RefSeq" id="WP_151419394.1">
    <property type="nucleotide sequence ID" value="NZ_VMRG01000001.1"/>
</dbReference>
<feature type="domain" description="Type I restriction modification DNA specificity" evidence="4">
    <location>
        <begin position="8"/>
        <end position="181"/>
    </location>
</feature>
<dbReference type="InterPro" id="IPR044946">
    <property type="entry name" value="Restrct_endonuc_typeI_TRD_sf"/>
</dbReference>
<evidence type="ECO:0000256" key="3">
    <source>
        <dbReference type="ARBA" id="ARBA00023125"/>
    </source>
</evidence>
<evidence type="ECO:0000259" key="4">
    <source>
        <dbReference type="Pfam" id="PF01420"/>
    </source>
</evidence>
<keyword evidence="2" id="KW-0680">Restriction system</keyword>
<keyword evidence="3" id="KW-0238">DNA-binding</keyword>
<dbReference type="PANTHER" id="PTHR30408:SF12">
    <property type="entry name" value="TYPE I RESTRICTION ENZYME MJAVIII SPECIFICITY SUBUNIT"/>
    <property type="match status" value="1"/>
</dbReference>
<dbReference type="InterPro" id="IPR052021">
    <property type="entry name" value="Type-I_RS_S_subunit"/>
</dbReference>
<organism evidence="5 6">
    <name type="scientific">Chlorobium phaeovibrioides</name>
    <dbReference type="NCBI Taxonomy" id="1094"/>
    <lineage>
        <taxon>Bacteria</taxon>
        <taxon>Pseudomonadati</taxon>
        <taxon>Chlorobiota</taxon>
        <taxon>Chlorobiia</taxon>
        <taxon>Chlorobiales</taxon>
        <taxon>Chlorobiaceae</taxon>
        <taxon>Chlorobium/Pelodictyon group</taxon>
        <taxon>Chlorobium</taxon>
    </lineage>
</organism>
<evidence type="ECO:0000313" key="6">
    <source>
        <dbReference type="Proteomes" id="UP000327458"/>
    </source>
</evidence>
<sequence length="334" mass="37533">MSKILPVPNGWKPAKIKDAAHVNPRSNSVDDDSLVTFLPMNAVSESGLIEGAEIRKAIDVKKGFTSFETGDVLVAKITPCFENYKGCLCTDLKNDRGYGSTEFHVLRPKKNITGEYLHILTRTHHFRGTGELNMTGTAGQKRVPTVFVKNYDFPLPQLSEQKTIADLLSTWDEAIEKTERLIQAKEELFKWLLRELISEPRNTQITTEWKIVKIGSFLTESRISGTNGRDAQKITVKLYGKGVVAKDEKRIGSETTQYCVRKSGQFIYSKLDFLNGAFGIIPEELGGFESTLDLPAFDISDSVSKDWFLYYLIRPEYYTRQLGLAKGATKSQKG</sequence>
<dbReference type="InterPro" id="IPR000055">
    <property type="entry name" value="Restrct_endonuc_typeI_TRD"/>
</dbReference>
<dbReference type="CDD" id="cd17260">
    <property type="entry name" value="RMtype1_S_EcoEI-TRD1-CR1_like"/>
    <property type="match status" value="1"/>
</dbReference>
<gene>
    <name evidence="5" type="ORF">FP507_05150</name>
</gene>
<comment type="caution">
    <text evidence="5">The sequence shown here is derived from an EMBL/GenBank/DDBJ whole genome shotgun (WGS) entry which is preliminary data.</text>
</comment>
<dbReference type="GO" id="GO:0003677">
    <property type="term" value="F:DNA binding"/>
    <property type="evidence" value="ECO:0007669"/>
    <property type="project" value="UniProtKB-KW"/>
</dbReference>
<reference evidence="5 6" key="1">
    <citation type="submission" date="2019-07" db="EMBL/GenBank/DDBJ databases">
        <title>Draft genome Sequence of Chlorobium phaeovibrioides sp. strain PhvTcv-s14, from the Phylum Chlorobi.</title>
        <authorList>
            <person name="Babenko V."/>
            <person name="Boldyreva D."/>
            <person name="Kanygina A."/>
            <person name="Selezneva O."/>
            <person name="Akopiyan T."/>
            <person name="Lunina O."/>
        </authorList>
    </citation>
    <scope>NUCLEOTIDE SEQUENCE [LARGE SCALE GENOMIC DNA]</scope>
    <source>
        <strain evidence="5 6">GrTcv12</strain>
    </source>
</reference>
<name>A0A5M8IE48_CHLPH</name>
<evidence type="ECO:0000313" key="5">
    <source>
        <dbReference type="EMBL" id="KAA6232534.1"/>
    </source>
</evidence>
<dbReference type="Proteomes" id="UP000327458">
    <property type="component" value="Unassembled WGS sequence"/>
</dbReference>
<dbReference type="EMBL" id="VMRG01000001">
    <property type="protein sequence ID" value="KAA6232534.1"/>
    <property type="molecule type" value="Genomic_DNA"/>
</dbReference>
<protein>
    <recommendedName>
        <fullName evidence="4">Type I restriction modification DNA specificity domain-containing protein</fullName>
    </recommendedName>
</protein>
<dbReference type="GO" id="GO:0009307">
    <property type="term" value="P:DNA restriction-modification system"/>
    <property type="evidence" value="ECO:0007669"/>
    <property type="project" value="UniProtKB-KW"/>
</dbReference>
<dbReference type="PANTHER" id="PTHR30408">
    <property type="entry name" value="TYPE-1 RESTRICTION ENZYME ECOKI SPECIFICITY PROTEIN"/>
    <property type="match status" value="1"/>
</dbReference>
<dbReference type="SUPFAM" id="SSF116734">
    <property type="entry name" value="DNA methylase specificity domain"/>
    <property type="match status" value="2"/>
</dbReference>
<dbReference type="AlphaFoldDB" id="A0A5M8IE48"/>
<comment type="similarity">
    <text evidence="1">Belongs to the type-I restriction system S methylase family.</text>
</comment>
<evidence type="ECO:0000256" key="1">
    <source>
        <dbReference type="ARBA" id="ARBA00010923"/>
    </source>
</evidence>
<accession>A0A5M8IE48</accession>
<evidence type="ECO:0000256" key="2">
    <source>
        <dbReference type="ARBA" id="ARBA00022747"/>
    </source>
</evidence>